<reference evidence="3" key="1">
    <citation type="submission" date="2019-03" db="EMBL/GenBank/DDBJ databases">
        <title>Weissella sp. 26KH-42 Genome sequencing.</title>
        <authorList>
            <person name="Heo J."/>
            <person name="Kim S.-J."/>
            <person name="Kim J.-S."/>
            <person name="Hong S.-B."/>
            <person name="Kwon S.-W."/>
        </authorList>
    </citation>
    <scope>NUCLEOTIDE SEQUENCE [LARGE SCALE GENOMIC DNA]</scope>
    <source>
        <strain evidence="3">26KH-42</strain>
    </source>
</reference>
<name>A0A4P6YWP9_9LACO</name>
<dbReference type="EMBL" id="CP037940">
    <property type="protein sequence ID" value="QBO37270.1"/>
    <property type="molecule type" value="Genomic_DNA"/>
</dbReference>
<evidence type="ECO:0000313" key="2">
    <source>
        <dbReference type="EMBL" id="QBO37270.1"/>
    </source>
</evidence>
<dbReference type="Proteomes" id="UP000292886">
    <property type="component" value="Chromosome"/>
</dbReference>
<dbReference type="KEGG" id="wei:EQG49_12775"/>
<dbReference type="InterPro" id="IPR018392">
    <property type="entry name" value="LysM"/>
</dbReference>
<dbReference type="CDD" id="cd00118">
    <property type="entry name" value="LysM"/>
    <property type="match status" value="1"/>
</dbReference>
<proteinExistence type="predicted"/>
<evidence type="ECO:0000259" key="1">
    <source>
        <dbReference type="PROSITE" id="PS51782"/>
    </source>
</evidence>
<dbReference type="Pfam" id="PF01476">
    <property type="entry name" value="LysM"/>
    <property type="match status" value="1"/>
</dbReference>
<accession>A0A4P6YWP9</accession>
<dbReference type="SUPFAM" id="SSF54106">
    <property type="entry name" value="LysM domain"/>
    <property type="match status" value="1"/>
</dbReference>
<gene>
    <name evidence="2" type="ORF">EQG49_12775</name>
</gene>
<dbReference type="OrthoDB" id="2572716at2"/>
<sequence length="70" mass="7534">MRGGDINMATKKEEQTTVTKKSHVVVLGDCLDAIATANGMSVAKLAKINELKGYNIKPGMELKLSVEEVD</sequence>
<dbReference type="Gene3D" id="3.10.350.10">
    <property type="entry name" value="LysM domain"/>
    <property type="match status" value="1"/>
</dbReference>
<organism evidence="2 3">
    <name type="scientific">Periweissella cryptocerci</name>
    <dbReference type="NCBI Taxonomy" id="2506420"/>
    <lineage>
        <taxon>Bacteria</taxon>
        <taxon>Bacillati</taxon>
        <taxon>Bacillota</taxon>
        <taxon>Bacilli</taxon>
        <taxon>Lactobacillales</taxon>
        <taxon>Lactobacillaceae</taxon>
        <taxon>Periweissella</taxon>
    </lineage>
</organism>
<feature type="domain" description="LysM" evidence="1">
    <location>
        <begin position="21"/>
        <end position="64"/>
    </location>
</feature>
<protein>
    <submittedName>
        <fullName evidence="2">LysM peptidoglycan-binding domain-containing protein</fullName>
    </submittedName>
</protein>
<evidence type="ECO:0000313" key="3">
    <source>
        <dbReference type="Proteomes" id="UP000292886"/>
    </source>
</evidence>
<dbReference type="SMART" id="SM00257">
    <property type="entry name" value="LysM"/>
    <property type="match status" value="1"/>
</dbReference>
<keyword evidence="3" id="KW-1185">Reference proteome</keyword>
<dbReference type="PROSITE" id="PS51782">
    <property type="entry name" value="LYSM"/>
    <property type="match status" value="1"/>
</dbReference>
<dbReference type="InterPro" id="IPR036779">
    <property type="entry name" value="LysM_dom_sf"/>
</dbReference>
<dbReference type="AlphaFoldDB" id="A0A4P6YWP9"/>